<evidence type="ECO:0000313" key="2">
    <source>
        <dbReference type="Proteomes" id="UP000473574"/>
    </source>
</evidence>
<dbReference type="AlphaFoldDB" id="A0A6M0SH84"/>
<name>A0A6M0SH84_9CYAN</name>
<dbReference type="RefSeq" id="WP_163671154.1">
    <property type="nucleotide sequence ID" value="NZ_QZCE01000002.1"/>
</dbReference>
<comment type="caution">
    <text evidence="1">The sequence shown here is derived from an EMBL/GenBank/DDBJ whole genome shotgun (WGS) entry which is preliminary data.</text>
</comment>
<proteinExistence type="predicted"/>
<reference evidence="1 2" key="1">
    <citation type="journal article" date="2020" name="Microb. Ecol.">
        <title>Ecogenomics of the Marine Benthic Filamentous Cyanobacterium Adonisia.</title>
        <authorList>
            <person name="Walter J.M."/>
            <person name="Coutinho F.H."/>
            <person name="Leomil L."/>
            <person name="Hargreaves P.I."/>
            <person name="Campeao M.E."/>
            <person name="Vieira V.V."/>
            <person name="Silva B.S."/>
            <person name="Fistarol G.O."/>
            <person name="Salomon P.S."/>
            <person name="Sawabe T."/>
            <person name="Mino S."/>
            <person name="Hosokawa M."/>
            <person name="Miyashita H."/>
            <person name="Maruyama F."/>
            <person name="van Verk M.C."/>
            <person name="Dutilh B.E."/>
            <person name="Thompson C.C."/>
            <person name="Thompson F.L."/>
        </authorList>
    </citation>
    <scope>NUCLEOTIDE SEQUENCE [LARGE SCALE GENOMIC DNA]</scope>
    <source>
        <strain evidence="1 2">CCMR0082</strain>
    </source>
</reference>
<dbReference type="Proteomes" id="UP000473574">
    <property type="component" value="Unassembled WGS sequence"/>
</dbReference>
<organism evidence="1 2">
    <name type="scientific">Adonisia turfae CCMR0082</name>
    <dbReference type="NCBI Taxonomy" id="2304604"/>
    <lineage>
        <taxon>Bacteria</taxon>
        <taxon>Bacillati</taxon>
        <taxon>Cyanobacteriota</taxon>
        <taxon>Adonisia</taxon>
        <taxon>Adonisia turfae</taxon>
    </lineage>
</organism>
<dbReference type="EMBL" id="QZCE01000002">
    <property type="protein sequence ID" value="NEZ67877.1"/>
    <property type="molecule type" value="Genomic_DNA"/>
</dbReference>
<protein>
    <submittedName>
        <fullName evidence="1">Uncharacterized protein</fullName>
    </submittedName>
</protein>
<evidence type="ECO:0000313" key="1">
    <source>
        <dbReference type="EMBL" id="NEZ67877.1"/>
    </source>
</evidence>
<gene>
    <name evidence="1" type="ORF">D0962_34865</name>
</gene>
<accession>A0A6M0SH84</accession>
<sequence>MKITKNTTFGQLYATYGYQEVRIPKGNVDAFIEALELDADEESSLNAGLDAGEEVDVPKPFNLAQWYEG</sequence>